<evidence type="ECO:0000313" key="2">
    <source>
        <dbReference type="EMBL" id="QJA61810.1"/>
    </source>
</evidence>
<feature type="region of interest" description="Disordered" evidence="1">
    <location>
        <begin position="1"/>
        <end position="52"/>
    </location>
</feature>
<protein>
    <submittedName>
        <fullName evidence="3">Uncharacterized protein</fullName>
    </submittedName>
</protein>
<accession>A0A6M3JSZ0</accession>
<dbReference type="EMBL" id="MT141916">
    <property type="protein sequence ID" value="QJA72005.1"/>
    <property type="molecule type" value="Genomic_DNA"/>
</dbReference>
<evidence type="ECO:0000313" key="3">
    <source>
        <dbReference type="EMBL" id="QJA72005.1"/>
    </source>
</evidence>
<evidence type="ECO:0000256" key="1">
    <source>
        <dbReference type="SAM" id="MobiDB-lite"/>
    </source>
</evidence>
<sequence>MNDIKPDEQVTFPGENNTDLDSKHDDKGWPPIVPKTIEWDTSEPKSKPISKQKTKPEYRFLSVFSEIPWEKYMGRMTFTGKVPKGSKTVNRSITLDAQELRIAEIILTENKDKFQTLSDVIRDVIRKGLSVDYEILIRRKGTVKHRGGATYMELQFVDEELAVFHCIEEIKKRVEQVLKDSIKNIAGRDKEWAEEMIEGLVTQGEIDYPGRGLREYFNSLLHEPRDTTVLLENFKMRRGSNK</sequence>
<name>A0A6M3JSZ0_9ZZZZ</name>
<gene>
    <name evidence="3" type="ORF">MM415A02959_0009</name>
    <name evidence="2" type="ORF">MM415B00892_0036</name>
</gene>
<reference evidence="3" key="1">
    <citation type="submission" date="2020-03" db="EMBL/GenBank/DDBJ databases">
        <title>The deep terrestrial virosphere.</title>
        <authorList>
            <person name="Holmfeldt K."/>
            <person name="Nilsson E."/>
            <person name="Simone D."/>
            <person name="Lopez-Fernandez M."/>
            <person name="Wu X."/>
            <person name="de Brujin I."/>
            <person name="Lundin D."/>
            <person name="Andersson A."/>
            <person name="Bertilsson S."/>
            <person name="Dopson M."/>
        </authorList>
    </citation>
    <scope>NUCLEOTIDE SEQUENCE</scope>
    <source>
        <strain evidence="3">MM415A02959</strain>
        <strain evidence="2">MM415B00892</strain>
    </source>
</reference>
<organism evidence="3">
    <name type="scientific">viral metagenome</name>
    <dbReference type="NCBI Taxonomy" id="1070528"/>
    <lineage>
        <taxon>unclassified sequences</taxon>
        <taxon>metagenomes</taxon>
        <taxon>organismal metagenomes</taxon>
    </lineage>
</organism>
<dbReference type="AlphaFoldDB" id="A0A6M3JSZ0"/>
<proteinExistence type="predicted"/>
<dbReference type="EMBL" id="MT141453">
    <property type="protein sequence ID" value="QJA61810.1"/>
    <property type="molecule type" value="Genomic_DNA"/>
</dbReference>